<evidence type="ECO:0000313" key="2">
    <source>
        <dbReference type="Proteomes" id="UP000887574"/>
    </source>
</evidence>
<evidence type="ECO:0000256" key="1">
    <source>
        <dbReference type="SAM" id="MobiDB-lite"/>
    </source>
</evidence>
<protein>
    <submittedName>
        <fullName evidence="3">Uncharacterized protein</fullName>
    </submittedName>
</protein>
<accession>A0A915DRV5</accession>
<dbReference type="PANTHER" id="PTHR31507:SF3">
    <property type="entry name" value="TIL DOMAIN-CONTAINING PROTEIN"/>
    <property type="match status" value="1"/>
</dbReference>
<dbReference type="InterPro" id="IPR000884">
    <property type="entry name" value="TSP1_rpt"/>
</dbReference>
<dbReference type="Proteomes" id="UP000887574">
    <property type="component" value="Unplaced"/>
</dbReference>
<feature type="region of interest" description="Disordered" evidence="1">
    <location>
        <begin position="301"/>
        <end position="360"/>
    </location>
</feature>
<name>A0A915DRV5_9BILA</name>
<keyword evidence="2" id="KW-1185">Reference proteome</keyword>
<dbReference type="AlphaFoldDB" id="A0A915DRV5"/>
<feature type="compositionally biased region" description="Acidic residues" evidence="1">
    <location>
        <begin position="242"/>
        <end position="252"/>
    </location>
</feature>
<dbReference type="WBParaSite" id="jg22485">
    <property type="protein sequence ID" value="jg22485"/>
    <property type="gene ID" value="jg22485"/>
</dbReference>
<proteinExistence type="predicted"/>
<dbReference type="SUPFAM" id="SSF82895">
    <property type="entry name" value="TSP-1 type 1 repeat"/>
    <property type="match status" value="1"/>
</dbReference>
<dbReference type="Gene3D" id="2.20.100.10">
    <property type="entry name" value="Thrombospondin type-1 (TSP1) repeat"/>
    <property type="match status" value="1"/>
</dbReference>
<feature type="compositionally biased region" description="Low complexity" evidence="1">
    <location>
        <begin position="194"/>
        <end position="214"/>
    </location>
</feature>
<feature type="region of interest" description="Disordered" evidence="1">
    <location>
        <begin position="190"/>
        <end position="262"/>
    </location>
</feature>
<reference evidence="3" key="1">
    <citation type="submission" date="2022-11" db="UniProtKB">
        <authorList>
            <consortium name="WormBaseParasite"/>
        </authorList>
    </citation>
    <scope>IDENTIFICATION</scope>
</reference>
<organism evidence="2 3">
    <name type="scientific">Ditylenchus dipsaci</name>
    <dbReference type="NCBI Taxonomy" id="166011"/>
    <lineage>
        <taxon>Eukaryota</taxon>
        <taxon>Metazoa</taxon>
        <taxon>Ecdysozoa</taxon>
        <taxon>Nematoda</taxon>
        <taxon>Chromadorea</taxon>
        <taxon>Rhabditida</taxon>
        <taxon>Tylenchina</taxon>
        <taxon>Tylenchomorpha</taxon>
        <taxon>Sphaerularioidea</taxon>
        <taxon>Anguinidae</taxon>
        <taxon>Anguininae</taxon>
        <taxon>Ditylenchus</taxon>
    </lineage>
</organism>
<evidence type="ECO:0000313" key="3">
    <source>
        <dbReference type="WBParaSite" id="jg22485"/>
    </source>
</evidence>
<dbReference type="InterPro" id="IPR036383">
    <property type="entry name" value="TSP1_rpt_sf"/>
</dbReference>
<dbReference type="PROSITE" id="PS50092">
    <property type="entry name" value="TSP1"/>
    <property type="match status" value="1"/>
</dbReference>
<feature type="compositionally biased region" description="Polar residues" evidence="1">
    <location>
        <begin position="317"/>
        <end position="333"/>
    </location>
</feature>
<dbReference type="PANTHER" id="PTHR31507">
    <property type="entry name" value="PROTEIN CBG15923"/>
    <property type="match status" value="1"/>
</dbReference>
<sequence>MRGCAQQSFRRKCLSAPKCPCDGITFKAEICNLEPCRSPQTRCCDNMTPVLTATGDYICGKSDGNSNLIVQPQVVQAVQPNPKSVAVEEPQLQLEEACCADPRGTWSSWRAADQCNKECGGFGRQNRKRLCLSTPHGCPCIGNTDEVVACNLRPCPFSAKTPSSCAPGLTIQFRSNNPLCISPEFQATQQSSFNTNRGQPNQQQRNQVQSNPQRFQPSNARQSFGGPNVQFDGGPVQVREELSEDEENDQVDTGDVIQKNKSASQEVIELNKTDKREDISFADNNLFEAPLDKLAERIENGEQKPNPDSSSPEHIDLSSTDPPNLPDASSTSKPVERDPLTRSKRQVQQPSTLQTPATTQNQLDYQRFLQQQASGTNSLLTNQPATLGSTISYSDLFGYSSNAANSNPQPNTQQLLAGNTYLLLLLLLTPTAATEDRTGQAALVGIHPGQLEWQEDQARAAAGRVAVAIPAVAAAASSSGLQRAGVDPGTTSSTSATQSSSFFLGINNQGRSFNQRNGRVLTIIPGYLVVQSSSADVAARLLSQLKPNRLGLGSKSSRLSVIYPALRPQGTANQPSAATAATNVAASAVAQALANQVALLNAASTNSNAGPAALELTRPGTSQSSSQGNQVLVGTGQVVNNQDNGFGGINPISVGGFAGFDTGDSGNIQQGQEEAPVYFEGQARNLDEEEPVVEYAPAVQAYRKIKEQDLDDNNSQKDETNRAILAEDGIEFGEELVSKDEFDSKIGISNQFEEMNADMEVMKKCLEQNSL</sequence>
<feature type="compositionally biased region" description="Polar residues" evidence="1">
    <location>
        <begin position="346"/>
        <end position="360"/>
    </location>
</feature>